<comment type="caution">
    <text evidence="3">The sequence shown here is derived from an EMBL/GenBank/DDBJ whole genome shotgun (WGS) entry which is preliminary data.</text>
</comment>
<dbReference type="InterPro" id="IPR011251">
    <property type="entry name" value="Luciferase-like_dom"/>
</dbReference>
<gene>
    <name evidence="3" type="ORF">GHK86_11305</name>
</gene>
<evidence type="ECO:0000256" key="1">
    <source>
        <dbReference type="ARBA" id="ARBA00023002"/>
    </source>
</evidence>
<feature type="domain" description="Luciferase-like" evidence="2">
    <location>
        <begin position="4"/>
        <end position="118"/>
    </location>
</feature>
<dbReference type="PANTHER" id="PTHR43244:SF1">
    <property type="entry name" value="5,10-METHYLENETETRAHYDROMETHANOPTERIN REDUCTASE"/>
    <property type="match status" value="1"/>
</dbReference>
<name>A0ABW9QUC4_9ACTN</name>
<dbReference type="SUPFAM" id="SSF51679">
    <property type="entry name" value="Bacterial luciferase-like"/>
    <property type="match status" value="1"/>
</dbReference>
<dbReference type="Gene3D" id="3.20.20.30">
    <property type="entry name" value="Luciferase-like domain"/>
    <property type="match status" value="1"/>
</dbReference>
<evidence type="ECO:0000259" key="2">
    <source>
        <dbReference type="Pfam" id="PF00296"/>
    </source>
</evidence>
<proteinExistence type="predicted"/>
<dbReference type="PANTHER" id="PTHR43244">
    <property type="match status" value="1"/>
</dbReference>
<keyword evidence="4" id="KW-1185">Reference proteome</keyword>
<sequence length="179" mass="19036">GRAIDELLPLLRRLWSGEEVTWSGDGVALRGVRLAPVPLQDPLEVWLGGMGRAALERCGRLGDGWLPAQCTPEQAAAGREVVEAAAAAAGRTISEEHFGVSIGYASEALSPAQREALAARARGVDPAQVVPVGPDALRERLERFVAVGFSKFVLRPLQPPGDWTAELGQLRQAVGDLQT</sequence>
<evidence type="ECO:0000313" key="3">
    <source>
        <dbReference type="EMBL" id="MST33303.1"/>
    </source>
</evidence>
<dbReference type="EMBL" id="WJHE01000553">
    <property type="protein sequence ID" value="MST33303.1"/>
    <property type="molecule type" value="Genomic_DNA"/>
</dbReference>
<dbReference type="Proteomes" id="UP000437736">
    <property type="component" value="Unassembled WGS sequence"/>
</dbReference>
<feature type="non-terminal residue" evidence="3">
    <location>
        <position position="1"/>
    </location>
</feature>
<dbReference type="InterPro" id="IPR036661">
    <property type="entry name" value="Luciferase-like_sf"/>
</dbReference>
<accession>A0ABW9QUC4</accession>
<organism evidence="3 4">
    <name type="scientific">Acidiferrimicrobium australe</name>
    <dbReference type="NCBI Taxonomy" id="2664430"/>
    <lineage>
        <taxon>Bacteria</taxon>
        <taxon>Bacillati</taxon>
        <taxon>Actinomycetota</taxon>
        <taxon>Acidimicrobiia</taxon>
        <taxon>Acidimicrobiales</taxon>
        <taxon>Acidimicrobiaceae</taxon>
        <taxon>Acidiferrimicrobium</taxon>
    </lineage>
</organism>
<evidence type="ECO:0000313" key="4">
    <source>
        <dbReference type="Proteomes" id="UP000437736"/>
    </source>
</evidence>
<keyword evidence="1" id="KW-0560">Oxidoreductase</keyword>
<protein>
    <submittedName>
        <fullName evidence="3">LLM class flavin-dependent oxidoreductase</fullName>
    </submittedName>
</protein>
<reference evidence="3 4" key="1">
    <citation type="submission" date="2019-11" db="EMBL/GenBank/DDBJ databases">
        <title>Acidiferrimicrobium australis gen. nov., sp. nov., an acidophilic and obligately heterotrophic, member of the Actinobacteria that catalyses dissimilatory oxido- reduction of iron isolated from metal-rich acidic water in Chile.</title>
        <authorList>
            <person name="Gonzalez D."/>
            <person name="Huber K."/>
            <person name="Hedrich S."/>
            <person name="Rojas-Villalobos C."/>
            <person name="Quatrini R."/>
            <person name="Dinamarca M.A."/>
            <person name="Schwarz A."/>
            <person name="Canales C."/>
            <person name="Nancucheo I."/>
        </authorList>
    </citation>
    <scope>NUCLEOTIDE SEQUENCE [LARGE SCALE GENOMIC DNA]</scope>
    <source>
        <strain evidence="3 4">USS-CCA1</strain>
    </source>
</reference>
<dbReference type="InterPro" id="IPR050564">
    <property type="entry name" value="F420-G6PD/mer"/>
</dbReference>
<dbReference type="Pfam" id="PF00296">
    <property type="entry name" value="Bac_luciferase"/>
    <property type="match status" value="1"/>
</dbReference>